<evidence type="ECO:0000313" key="2">
    <source>
        <dbReference type="Proteomes" id="UP000057938"/>
    </source>
</evidence>
<accession>A0A0M4MEL3</accession>
<gene>
    <name evidence="1" type="ORF">AMC99_00177</name>
</gene>
<dbReference type="AlphaFoldDB" id="A0A0M4MEL3"/>
<dbReference type="Proteomes" id="UP000057938">
    <property type="component" value="Chromosome"/>
</dbReference>
<dbReference type="EMBL" id="CP012669">
    <property type="protein sequence ID" value="ALE15493.1"/>
    <property type="molecule type" value="Genomic_DNA"/>
</dbReference>
<dbReference type="PATRIC" id="fig|361183.4.peg.180"/>
<evidence type="ECO:0000313" key="1">
    <source>
        <dbReference type="EMBL" id="ALE15493.1"/>
    </source>
</evidence>
<dbReference type="RefSeq" id="WP_061921573.1">
    <property type="nucleotide sequence ID" value="NZ_CP012669.1"/>
</dbReference>
<proteinExistence type="predicted"/>
<organism evidence="1 2">
    <name type="scientific">Altererythrobacter epoxidivorans</name>
    <dbReference type="NCBI Taxonomy" id="361183"/>
    <lineage>
        <taxon>Bacteria</taxon>
        <taxon>Pseudomonadati</taxon>
        <taxon>Pseudomonadota</taxon>
        <taxon>Alphaproteobacteria</taxon>
        <taxon>Sphingomonadales</taxon>
        <taxon>Erythrobacteraceae</taxon>
        <taxon>Altererythrobacter</taxon>
    </lineage>
</organism>
<protein>
    <submittedName>
        <fullName evidence="1">Uncharacterized protein</fullName>
    </submittedName>
</protein>
<name>A0A0M4MEL3_9SPHN</name>
<reference evidence="1 2" key="1">
    <citation type="submission" date="2015-09" db="EMBL/GenBank/DDBJ databases">
        <title>Complete genome sequence of a benzo[a]pyrene-degrading bacterium Altererythrobacter epoxidivorans CGMCC 1.7731T.</title>
        <authorList>
            <person name="Li Z."/>
            <person name="Cheng H."/>
            <person name="Huo Y."/>
            <person name="Xu X."/>
        </authorList>
    </citation>
    <scope>NUCLEOTIDE SEQUENCE [LARGE SCALE GENOMIC DNA]</scope>
    <source>
        <strain evidence="1 2">CGMCC 1.7731</strain>
    </source>
</reference>
<dbReference type="STRING" id="361183.AMC99_00177"/>
<dbReference type="KEGG" id="aep:AMC99_00177"/>
<keyword evidence="2" id="KW-1185">Reference proteome</keyword>
<dbReference type="OrthoDB" id="7916272at2"/>
<sequence>MPKDNFSTSSDSLIAPANNAFHVTPSDAVELTAVTKALFIGTGGDIVVRPVEGSQDIIFRNLQSGSILDIRASAVRETGTTANDIVGLI</sequence>